<sequence length="318" mass="35272">MSAALPHALRARFQAYIEDGLSGRAAAARLRLSAATGVRWQRKLRETGSVSMEAQGRPPGHGKLAAHQAFLKEVVAQDGDMTLPELSGALKAATGVVAHPASIGRFLRKLGYTYKKSLVATERLRARVKNLRQDWLRHRVPKMQVYPDRLVFIDETSVKTNMTRLRGRSSRGQRLEMNAPFGAWGTQTFIAGLTHDSLIAPWVIKGAMNGEAFAAYIREVLAPNLQPGTVVICDNLATHRNRDAAQALKDVGCWFLYLPPYSPDLNPIEMAFSKLKAHLRRIGARTFDQMFDALAEVCDLFTPQECWNYCCEAGYGSS</sequence>
<evidence type="ECO:0000313" key="2">
    <source>
        <dbReference type="EMBL" id="MDD7974009.1"/>
    </source>
</evidence>
<feature type="domain" description="Tc1-like transposase DDE" evidence="1">
    <location>
        <begin position="149"/>
        <end position="286"/>
    </location>
</feature>
<keyword evidence="3" id="KW-1185">Reference proteome</keyword>
<dbReference type="PANTHER" id="PTHR46564:SF1">
    <property type="entry name" value="TRANSPOSASE"/>
    <property type="match status" value="1"/>
</dbReference>
<dbReference type="EMBL" id="JAQZSM010000119">
    <property type="protein sequence ID" value="MDD7974009.1"/>
    <property type="molecule type" value="Genomic_DNA"/>
</dbReference>
<proteinExistence type="predicted"/>
<reference evidence="2" key="1">
    <citation type="submission" date="2023-02" db="EMBL/GenBank/DDBJ databases">
        <title>Description of Roseinatronobacter alkalisoli sp. nov., an alkaliphilic bacerium isolated from soda soil.</title>
        <authorList>
            <person name="Wei W."/>
        </authorList>
    </citation>
    <scope>NUCLEOTIDE SEQUENCE</scope>
    <source>
        <strain evidence="2">HJB301</strain>
    </source>
</reference>
<dbReference type="NCBIfam" id="NF033545">
    <property type="entry name" value="transpos_IS630"/>
    <property type="match status" value="1"/>
</dbReference>
<dbReference type="Proteomes" id="UP001431784">
    <property type="component" value="Unassembled WGS sequence"/>
</dbReference>
<dbReference type="InterPro" id="IPR047655">
    <property type="entry name" value="Transpos_IS630-like"/>
</dbReference>
<accession>A0ABT5TFV8</accession>
<gene>
    <name evidence="2" type="ORF">PUT78_23630</name>
</gene>
<dbReference type="RefSeq" id="WP_274354653.1">
    <property type="nucleotide sequence ID" value="NZ_JAQZSM010000119.1"/>
</dbReference>
<dbReference type="InterPro" id="IPR009057">
    <property type="entry name" value="Homeodomain-like_sf"/>
</dbReference>
<comment type="caution">
    <text evidence="2">The sequence shown here is derived from an EMBL/GenBank/DDBJ whole genome shotgun (WGS) entry which is preliminary data.</text>
</comment>
<dbReference type="InterPro" id="IPR036397">
    <property type="entry name" value="RNaseH_sf"/>
</dbReference>
<dbReference type="SUPFAM" id="SSF46689">
    <property type="entry name" value="Homeodomain-like"/>
    <property type="match status" value="1"/>
</dbReference>
<dbReference type="InterPro" id="IPR038717">
    <property type="entry name" value="Tc1-like_DDE_dom"/>
</dbReference>
<evidence type="ECO:0000313" key="3">
    <source>
        <dbReference type="Proteomes" id="UP001431784"/>
    </source>
</evidence>
<evidence type="ECO:0000259" key="1">
    <source>
        <dbReference type="Pfam" id="PF13358"/>
    </source>
</evidence>
<dbReference type="Pfam" id="PF13358">
    <property type="entry name" value="DDE_3"/>
    <property type="match status" value="1"/>
</dbReference>
<dbReference type="PANTHER" id="PTHR46564">
    <property type="entry name" value="TRANSPOSASE"/>
    <property type="match status" value="1"/>
</dbReference>
<dbReference type="Gene3D" id="3.30.420.10">
    <property type="entry name" value="Ribonuclease H-like superfamily/Ribonuclease H"/>
    <property type="match status" value="1"/>
</dbReference>
<protein>
    <submittedName>
        <fullName evidence="2">IS630 family transposase</fullName>
    </submittedName>
</protein>
<name>A0ABT5TFV8_9RHOB</name>
<organism evidence="2 3">
    <name type="scientific">Roseinatronobacter alkalisoli</name>
    <dbReference type="NCBI Taxonomy" id="3028235"/>
    <lineage>
        <taxon>Bacteria</taxon>
        <taxon>Pseudomonadati</taxon>
        <taxon>Pseudomonadota</taxon>
        <taxon>Alphaproteobacteria</taxon>
        <taxon>Rhodobacterales</taxon>
        <taxon>Paracoccaceae</taxon>
        <taxon>Roseinatronobacter</taxon>
    </lineage>
</organism>